<evidence type="ECO:0000313" key="1">
    <source>
        <dbReference type="EMBL" id="SOO24384.1"/>
    </source>
</evidence>
<dbReference type="Proteomes" id="UP000234345">
    <property type="component" value="Unassembled WGS sequence"/>
</dbReference>
<name>A0A7Z7J256_XANCH</name>
<proteinExistence type="predicted"/>
<reference evidence="1 2" key="1">
    <citation type="submission" date="2017-10" db="EMBL/GenBank/DDBJ databases">
        <authorList>
            <person name="Regsiter A."/>
            <person name="William W."/>
        </authorList>
    </citation>
    <scope>NUCLEOTIDE SEQUENCE [LARGE SCALE GENOMIC DNA]</scope>
    <source>
        <strain evidence="1 2">CFBP6991</strain>
    </source>
</reference>
<comment type="caution">
    <text evidence="1">The sequence shown here is derived from an EMBL/GenBank/DDBJ whole genome shotgun (WGS) entry which is preliminary data.</text>
</comment>
<protein>
    <submittedName>
        <fullName evidence="1">Uncharacterized protein</fullName>
    </submittedName>
</protein>
<sequence>MAGLGAPAVDVGEHAVIAYADCVRGRPQDLEACRLWRQRGVDGIGRFPRSRSRARGR</sequence>
<dbReference type="EMBL" id="OCZC01000061">
    <property type="protein sequence ID" value="SOO24384.1"/>
    <property type="molecule type" value="Genomic_DNA"/>
</dbReference>
<evidence type="ECO:0000313" key="2">
    <source>
        <dbReference type="Proteomes" id="UP000234345"/>
    </source>
</evidence>
<dbReference type="AlphaFoldDB" id="A0A7Z7J256"/>
<gene>
    <name evidence="1" type="ORF">XFF6991_340183</name>
</gene>
<organism evidence="1 2">
    <name type="scientific">Xanthomonas campestris pv. phaseoli</name>
    <dbReference type="NCBI Taxonomy" id="317013"/>
    <lineage>
        <taxon>Bacteria</taxon>
        <taxon>Pseudomonadati</taxon>
        <taxon>Pseudomonadota</taxon>
        <taxon>Gammaproteobacteria</taxon>
        <taxon>Lysobacterales</taxon>
        <taxon>Lysobacteraceae</taxon>
        <taxon>Xanthomonas</taxon>
    </lineage>
</organism>
<accession>A0A7Z7J256</accession>